<evidence type="ECO:0000259" key="2">
    <source>
        <dbReference type="PROSITE" id="PS51194"/>
    </source>
</evidence>
<dbReference type="SMART" id="SM00487">
    <property type="entry name" value="DEXDc"/>
    <property type="match status" value="1"/>
</dbReference>
<gene>
    <name evidence="3" type="ORF">POG00_04450</name>
</gene>
<proteinExistence type="predicted"/>
<dbReference type="InterPro" id="IPR001650">
    <property type="entry name" value="Helicase_C-like"/>
</dbReference>
<dbReference type="GO" id="GO:0016787">
    <property type="term" value="F:hydrolase activity"/>
    <property type="evidence" value="ECO:0007669"/>
    <property type="project" value="InterPro"/>
</dbReference>
<dbReference type="SUPFAM" id="SSF52540">
    <property type="entry name" value="P-loop containing nucleoside triphosphate hydrolases"/>
    <property type="match status" value="1"/>
</dbReference>
<dbReference type="InterPro" id="IPR027417">
    <property type="entry name" value="P-loop_NTPase"/>
</dbReference>
<dbReference type="Gene3D" id="3.40.50.300">
    <property type="entry name" value="P-loop containing nucleotide triphosphate hydrolases"/>
    <property type="match status" value="2"/>
</dbReference>
<protein>
    <submittedName>
        <fullName evidence="3">Helicase associated domain protein</fullName>
    </submittedName>
</protein>
<dbReference type="RefSeq" id="WP_272013403.1">
    <property type="nucleotide sequence ID" value="NZ_JADMUL010000011.1"/>
</dbReference>
<dbReference type="InterPro" id="IPR050742">
    <property type="entry name" value="Helicase_Restrict-Modif_Enz"/>
</dbReference>
<dbReference type="AlphaFoldDB" id="A0AAW6FS72"/>
<evidence type="ECO:0000259" key="1">
    <source>
        <dbReference type="PROSITE" id="PS51192"/>
    </source>
</evidence>
<evidence type="ECO:0000313" key="4">
    <source>
        <dbReference type="Proteomes" id="UP001220658"/>
    </source>
</evidence>
<dbReference type="InterPro" id="IPR014001">
    <property type="entry name" value="Helicase_ATP-bd"/>
</dbReference>
<dbReference type="Proteomes" id="UP001220658">
    <property type="component" value="Unassembled WGS sequence"/>
</dbReference>
<dbReference type="Pfam" id="PF00271">
    <property type="entry name" value="Helicase_C"/>
    <property type="match status" value="1"/>
</dbReference>
<dbReference type="GO" id="GO:0005524">
    <property type="term" value="F:ATP binding"/>
    <property type="evidence" value="ECO:0007669"/>
    <property type="project" value="InterPro"/>
</dbReference>
<feature type="domain" description="Helicase C-terminal" evidence="2">
    <location>
        <begin position="223"/>
        <end position="381"/>
    </location>
</feature>
<dbReference type="PROSITE" id="PS51192">
    <property type="entry name" value="HELICASE_ATP_BIND_1"/>
    <property type="match status" value="1"/>
</dbReference>
<organism evidence="3 4">
    <name type="scientific">Faecalitalea cylindroides</name>
    <dbReference type="NCBI Taxonomy" id="39483"/>
    <lineage>
        <taxon>Bacteria</taxon>
        <taxon>Bacillati</taxon>
        <taxon>Bacillota</taxon>
        <taxon>Erysipelotrichia</taxon>
        <taxon>Erysipelotrichales</taxon>
        <taxon>Erysipelotrichaceae</taxon>
        <taxon>Faecalitalea</taxon>
    </lineage>
</organism>
<evidence type="ECO:0000313" key="3">
    <source>
        <dbReference type="EMBL" id="MDC0827958.1"/>
    </source>
</evidence>
<dbReference type="GO" id="GO:0005829">
    <property type="term" value="C:cytosol"/>
    <property type="evidence" value="ECO:0007669"/>
    <property type="project" value="TreeGrafter"/>
</dbReference>
<dbReference type="PANTHER" id="PTHR47396">
    <property type="entry name" value="TYPE I RESTRICTION ENZYME ECOKI R PROTEIN"/>
    <property type="match status" value="1"/>
</dbReference>
<reference evidence="3" key="1">
    <citation type="submission" date="2023-01" db="EMBL/GenBank/DDBJ databases">
        <title>Human gut microbiome strain richness.</title>
        <authorList>
            <person name="Chen-Liaw A."/>
        </authorList>
    </citation>
    <scope>NUCLEOTIDE SEQUENCE</scope>
    <source>
        <strain evidence="3">D55st1_G4_D55t1_190419</strain>
    </source>
</reference>
<feature type="domain" description="Helicase ATP-binding" evidence="1">
    <location>
        <begin position="15"/>
        <end position="161"/>
    </location>
</feature>
<dbReference type="Pfam" id="PF04851">
    <property type="entry name" value="ResIII"/>
    <property type="match status" value="1"/>
</dbReference>
<dbReference type="PROSITE" id="PS51194">
    <property type="entry name" value="HELICASE_CTER"/>
    <property type="match status" value="1"/>
</dbReference>
<dbReference type="InterPro" id="IPR006935">
    <property type="entry name" value="Helicase/UvrB_N"/>
</dbReference>
<dbReference type="Gene3D" id="6.10.140.530">
    <property type="match status" value="2"/>
</dbReference>
<dbReference type="InterPro" id="IPR005114">
    <property type="entry name" value="Helicase_assoc"/>
</dbReference>
<dbReference type="PANTHER" id="PTHR47396:SF1">
    <property type="entry name" value="ATP-DEPENDENT HELICASE IRC3-RELATED"/>
    <property type="match status" value="1"/>
</dbReference>
<dbReference type="GO" id="GO:0003677">
    <property type="term" value="F:DNA binding"/>
    <property type="evidence" value="ECO:0007669"/>
    <property type="project" value="InterPro"/>
</dbReference>
<comment type="caution">
    <text evidence="3">The sequence shown here is derived from an EMBL/GenBank/DDBJ whole genome shotgun (WGS) entry which is preliminary data.</text>
</comment>
<dbReference type="EMBL" id="JAQNCK010000009">
    <property type="protein sequence ID" value="MDC0827958.1"/>
    <property type="molecule type" value="Genomic_DNA"/>
</dbReference>
<dbReference type="Pfam" id="PF03457">
    <property type="entry name" value="HA"/>
    <property type="match status" value="2"/>
</dbReference>
<accession>A0AAW6FS72</accession>
<name>A0AAW6FS72_9FIRM</name>
<sequence>MKLKPHNQETYDNLLEMLKRENRVACVQPTGTGKSYIALEFIEDHTDKQVLLLAPTDIILNQFKETVEEIFHKDANEAIMKNTTTAKYLDLSLKGFQYIFDVKWDVIIMDEFHRTGASVWNQFIDKLISMNPDAKLIGLSATPIRFLDDYRNMGEEIFHGNYACHYNVNDAWKRGILPIPKYVLTDYRITEGTEDYIRNRYPYATTKERIDWIVKQYLENGGNIHQILKEHLPNKNGKYIVFCSDSAHIKKMRPVVKGWLEPFNPKIHMYTTLSMDDEPDAGLLAFKNDNSESIRLLFCVERLNEGLHLSNLDGIFMLRPTTSPIIYLQQMGRVLNAGSTKQVVIFDLVNNFSEYKRTVLRYRDMTDEEIENLSPKERAEYNSYKEGKYDEFLKFDFVQNSNNICDLFDKLDRQLNEMYKLEKEKEKKKIRETKYLQMINMTLDYYRLHKKWPSRSSMYGSNLIGKWYFKQKYLYHHDLLEKWKISLLKENHISLEYVLPDIEESWYFHYDLLDEFVEVYQRLPKLREEYKNVNLGYWLKSQKRSYKRGILSDEKIKLLESLGVNFHSGLNEQWDEFFNTFSEYFKTFNVIPTVTTKYKDIDMGSWFRRQLIKYGEGKLDDSQANMFKEMGIDLDLLYKKYIEKKEKTSRNNHKRNNDWNYRFELLNKFIVLNHREPVSNETFENVNLGAWLYHQRRLYKNNSLRKDRQDKLESIGVVFDDNKKE</sequence>